<dbReference type="EMBL" id="CP111014">
    <property type="protein sequence ID" value="WAR00683.1"/>
    <property type="molecule type" value="Genomic_DNA"/>
</dbReference>
<keyword evidence="2" id="KW-0489">Methyltransferase</keyword>
<keyword evidence="5" id="KW-1185">Reference proteome</keyword>
<keyword evidence="3" id="KW-0808">Transferase</keyword>
<name>A0ABY7DVH6_MYAAR</name>
<dbReference type="InterPro" id="IPR029063">
    <property type="entry name" value="SAM-dependent_MTases_sf"/>
</dbReference>
<evidence type="ECO:0000256" key="3">
    <source>
        <dbReference type="ARBA" id="ARBA00022679"/>
    </source>
</evidence>
<comment type="similarity">
    <text evidence="1">Belongs to the methyltransferase superfamily. METL family.</text>
</comment>
<reference evidence="4" key="1">
    <citation type="submission" date="2022-11" db="EMBL/GenBank/DDBJ databases">
        <title>Centuries of genome instability and evolution in soft-shell clam transmissible cancer (bioRxiv).</title>
        <authorList>
            <person name="Hart S.F.M."/>
            <person name="Yonemitsu M.A."/>
            <person name="Giersch R.M."/>
            <person name="Beal B.F."/>
            <person name="Arriagada G."/>
            <person name="Davis B.W."/>
            <person name="Ostrander E.A."/>
            <person name="Goff S.P."/>
            <person name="Metzger M.J."/>
        </authorList>
    </citation>
    <scope>NUCLEOTIDE SEQUENCE</scope>
    <source>
        <strain evidence="4">MELC-2E11</strain>
        <tissue evidence="4">Siphon/mantle</tissue>
    </source>
</reference>
<protein>
    <submittedName>
        <fullName evidence="4">METL6-like protein</fullName>
    </submittedName>
</protein>
<dbReference type="Proteomes" id="UP001164746">
    <property type="component" value="Chromosome 3"/>
</dbReference>
<organism evidence="4 5">
    <name type="scientific">Mya arenaria</name>
    <name type="common">Soft-shell clam</name>
    <dbReference type="NCBI Taxonomy" id="6604"/>
    <lineage>
        <taxon>Eukaryota</taxon>
        <taxon>Metazoa</taxon>
        <taxon>Spiralia</taxon>
        <taxon>Lophotrochozoa</taxon>
        <taxon>Mollusca</taxon>
        <taxon>Bivalvia</taxon>
        <taxon>Autobranchia</taxon>
        <taxon>Heteroconchia</taxon>
        <taxon>Euheterodonta</taxon>
        <taxon>Imparidentia</taxon>
        <taxon>Neoheterodontei</taxon>
        <taxon>Myida</taxon>
        <taxon>Myoidea</taxon>
        <taxon>Myidae</taxon>
        <taxon>Mya</taxon>
    </lineage>
</organism>
<dbReference type="SUPFAM" id="SSF53335">
    <property type="entry name" value="S-adenosyl-L-methionine-dependent methyltransferases"/>
    <property type="match status" value="1"/>
</dbReference>
<evidence type="ECO:0000256" key="1">
    <source>
        <dbReference type="ARBA" id="ARBA00009725"/>
    </source>
</evidence>
<sequence length="581" mass="66222">MKEFKGINRSSKGAEYAFCSVCAIDLKVAHVKTTTAKVLMTNFLVEDNLPFLVANHLRILVKKAFPELAITQQYSCKRTKSKHIVNEALGPHFQPSVEKLCRENKFSTMINARGVMDIGCICHLANICIVKAVKLLQLLVEDLLVDVYYHFQKSMKCKKILRSFQEFMDTEPSKILKHCRMRWLSLELCVVHVLDQWPALRSYFESHDEISTSSFSSQLGVMDSEIRRLQSSWKICANQDITKVHYTSPSSARGQQHSFRLARSPVPRGTRRCALHNGQILQAGKTNSKSRNIFQIYAMADNNSEQYGFVTQSLRELSVEEEIKLDKDKMLVSDFKQNKFEKEAQKNWDLFYKRNTTKFFKDRHWTQREFEELAQAKENAKYDSSRCLAFHCDVTEDNIGEYVLDSSVDVATMIFVLSAIHPDKMLAALKNVAKVLKPGGCLLFRDYGLYDHAMLRFSPGHKLADNFYVRQDGTRAYYFTTDKMKALAEESGLVVSSCEYVHRQTVNKKEGLCVPRVFVQGRFLMSPGGVSARDGEVQDSAISCDQETDKDSASGDAIKEMAYSRAVSDSCKLIDVSREET</sequence>
<dbReference type="InterPro" id="IPR026113">
    <property type="entry name" value="METTL2/6/8-like"/>
</dbReference>
<proteinExistence type="inferred from homology"/>
<dbReference type="Pfam" id="PF13489">
    <property type="entry name" value="Methyltransf_23"/>
    <property type="match status" value="1"/>
</dbReference>
<evidence type="ECO:0000313" key="5">
    <source>
        <dbReference type="Proteomes" id="UP001164746"/>
    </source>
</evidence>
<gene>
    <name evidence="4" type="ORF">MAR_025055</name>
</gene>
<accession>A0ABY7DVH6</accession>
<evidence type="ECO:0000256" key="2">
    <source>
        <dbReference type="ARBA" id="ARBA00022603"/>
    </source>
</evidence>
<dbReference type="Gene3D" id="3.40.50.150">
    <property type="entry name" value="Vaccinia Virus protein VP39"/>
    <property type="match status" value="1"/>
</dbReference>
<dbReference type="CDD" id="cd02440">
    <property type="entry name" value="AdoMet_MTases"/>
    <property type="match status" value="1"/>
</dbReference>
<dbReference type="PANTHER" id="PTHR22809:SF5">
    <property type="entry name" value="TRNA N(3)-METHYLCYTIDINE METHYLTRANSFERASE METTL6"/>
    <property type="match status" value="1"/>
</dbReference>
<dbReference type="PANTHER" id="PTHR22809">
    <property type="entry name" value="METHYLTRANSFERASE-RELATED"/>
    <property type="match status" value="1"/>
</dbReference>
<evidence type="ECO:0000313" key="4">
    <source>
        <dbReference type="EMBL" id="WAR00683.1"/>
    </source>
</evidence>